<evidence type="ECO:0000313" key="3">
    <source>
        <dbReference type="EMBL" id="SES43854.1"/>
    </source>
</evidence>
<evidence type="ECO:0000313" key="4">
    <source>
        <dbReference type="Proteomes" id="UP000199051"/>
    </source>
</evidence>
<gene>
    <name evidence="3" type="ORF">SAMN04487818_11463</name>
</gene>
<dbReference type="AlphaFoldDB" id="A0A1H9XCK3"/>
<reference evidence="4" key="1">
    <citation type="submission" date="2016-10" db="EMBL/GenBank/DDBJ databases">
        <authorList>
            <person name="Varghese N."/>
            <person name="Submissions S."/>
        </authorList>
    </citation>
    <scope>NUCLEOTIDE SEQUENCE [LARGE SCALE GENOMIC DNA]</scope>
    <source>
        <strain evidence="4">DSM 44260</strain>
    </source>
</reference>
<dbReference type="STRING" id="155974.SAMN04487818_11463"/>
<organism evidence="3 4">
    <name type="scientific">Actinokineospora terrae</name>
    <dbReference type="NCBI Taxonomy" id="155974"/>
    <lineage>
        <taxon>Bacteria</taxon>
        <taxon>Bacillati</taxon>
        <taxon>Actinomycetota</taxon>
        <taxon>Actinomycetes</taxon>
        <taxon>Pseudonocardiales</taxon>
        <taxon>Pseudonocardiaceae</taxon>
        <taxon>Actinokineospora</taxon>
    </lineage>
</organism>
<accession>A0A1H9XCK3</accession>
<evidence type="ECO:0000256" key="2">
    <source>
        <dbReference type="SAM" id="SignalP"/>
    </source>
</evidence>
<dbReference type="Proteomes" id="UP000199051">
    <property type="component" value="Unassembled WGS sequence"/>
</dbReference>
<keyword evidence="2" id="KW-0732">Signal</keyword>
<proteinExistence type="predicted"/>
<feature type="region of interest" description="Disordered" evidence="1">
    <location>
        <begin position="21"/>
        <end position="53"/>
    </location>
</feature>
<feature type="chain" id="PRO_5039098030" description="DUF3558 domain-containing protein" evidence="2">
    <location>
        <begin position="20"/>
        <end position="189"/>
    </location>
</feature>
<sequence>MLARSTAALLTALTLTGCAATSTASPQPQLAPVRNEATTSFPTPPPTRQPNTMVGSPKLAPAVLDCPSYVPLITKATGVKAEPLLGTPELCRYRLPYARGTTNVSILFRAEPPGTPSYVRTEDHFGNTAYQVIGPDPTACGLAIALDPYLAPHEHGSHLTVLGSFETAPCPTVRKIIDPLFARLTDTPE</sequence>
<keyword evidence="4" id="KW-1185">Reference proteome</keyword>
<dbReference type="PROSITE" id="PS51257">
    <property type="entry name" value="PROKAR_LIPOPROTEIN"/>
    <property type="match status" value="1"/>
</dbReference>
<protein>
    <recommendedName>
        <fullName evidence="5">DUF3558 domain-containing protein</fullName>
    </recommendedName>
</protein>
<name>A0A1H9XCK3_9PSEU</name>
<dbReference type="RefSeq" id="WP_092785333.1">
    <property type="nucleotide sequence ID" value="NZ_FOGI01000014.1"/>
</dbReference>
<feature type="signal peptide" evidence="2">
    <location>
        <begin position="1"/>
        <end position="19"/>
    </location>
</feature>
<dbReference type="EMBL" id="FOGI01000014">
    <property type="protein sequence ID" value="SES43854.1"/>
    <property type="molecule type" value="Genomic_DNA"/>
</dbReference>
<evidence type="ECO:0000256" key="1">
    <source>
        <dbReference type="SAM" id="MobiDB-lite"/>
    </source>
</evidence>
<evidence type="ECO:0008006" key="5">
    <source>
        <dbReference type="Google" id="ProtNLM"/>
    </source>
</evidence>